<dbReference type="RefSeq" id="WP_100161263.1">
    <property type="nucleotide sequence ID" value="NZ_PGTB01000005.1"/>
</dbReference>
<dbReference type="GO" id="GO:0042597">
    <property type="term" value="C:periplasmic space"/>
    <property type="evidence" value="ECO:0007669"/>
    <property type="project" value="UniProtKB-SubCell"/>
</dbReference>
<sequence length="382" mass="40650">MKLAPLLKVSTTLLAVFAAAWGSTAQAKTLTAAIGMGPKNSSVVAYESFADYVAAHTDLKIKVYPMSLLSMKETPQGIRDGLADLGFVVPVYFPAEYKESNLVANLSMLSTSGTKVKSPGAALAGAMTEYIFNCAECMEEYRSQGQVYLGSVSSNGYDVLCTKPISTIDDLKGSKMRSPGGNYSRWAESLGAIGVSMPAGDTYEALSQGVIDCHMGSVSDLTNNSLVDVTKYVTFGVPGGAFAGVATSNFNVGVWQDLTEQERAVILRGAARMQAEMTLGYYDLAMKDAADAPAAGIEIVEASAELVDATDAFVKADLAVIASHFAEDYGVDNVDAKIAEMVRLVEKWKGLTADLSGDREGLEQVYWDEIFSRLDPATFGVE</sequence>
<keyword evidence="6" id="KW-1185">Reference proteome</keyword>
<dbReference type="OrthoDB" id="7239472at2"/>
<protein>
    <submittedName>
        <fullName evidence="5">C4-dicarboxylate ABC transporter substrate-binding protein</fullName>
    </submittedName>
</protein>
<feature type="signal peptide" evidence="4">
    <location>
        <begin position="1"/>
        <end position="27"/>
    </location>
</feature>
<reference evidence="5 6" key="1">
    <citation type="journal article" date="2018" name="Int. J. Syst. Evol. Microbiol.">
        <title>Pseudooceanicola lipolyticus sp. nov., a marine alphaproteobacterium, reclassification of Oceanicola flagellatus as Pseudooceanicola flagellatus comb. nov. and emended description of the genus Pseudooceanicola.</title>
        <authorList>
            <person name="Huang M.-M."/>
            <person name="Guo L.-L."/>
            <person name="Wu Y.-H."/>
            <person name="Lai Q.-L."/>
            <person name="Shao Z.-Z."/>
            <person name="Wang C.-S."/>
            <person name="Wu M."/>
            <person name="Xu X.-W."/>
        </authorList>
    </citation>
    <scope>NUCLEOTIDE SEQUENCE [LARGE SCALE GENOMIC DNA]</scope>
    <source>
        <strain evidence="5 6">157</strain>
    </source>
</reference>
<evidence type="ECO:0000256" key="2">
    <source>
        <dbReference type="ARBA" id="ARBA00022729"/>
    </source>
</evidence>
<evidence type="ECO:0000313" key="6">
    <source>
        <dbReference type="Proteomes" id="UP000231553"/>
    </source>
</evidence>
<dbReference type="CDD" id="cd13666">
    <property type="entry name" value="PBP2_TRAP_DctP_like_1"/>
    <property type="match status" value="1"/>
</dbReference>
<gene>
    <name evidence="5" type="ORF">CVM52_03760</name>
</gene>
<dbReference type="EMBL" id="PGTB01000005">
    <property type="protein sequence ID" value="PJE38076.1"/>
    <property type="molecule type" value="Genomic_DNA"/>
</dbReference>
<dbReference type="InterPro" id="IPR038404">
    <property type="entry name" value="TRAP_DctP_sf"/>
</dbReference>
<name>A0A2M8J5L7_9RHOB</name>
<evidence type="ECO:0000256" key="1">
    <source>
        <dbReference type="ARBA" id="ARBA00004418"/>
    </source>
</evidence>
<dbReference type="PANTHER" id="PTHR33376:SF5">
    <property type="entry name" value="EXTRACYTOPLASMIC SOLUTE RECEPTOR PROTEIN"/>
    <property type="match status" value="1"/>
</dbReference>
<comment type="caution">
    <text evidence="5">The sequence shown here is derived from an EMBL/GenBank/DDBJ whole genome shotgun (WGS) entry which is preliminary data.</text>
</comment>
<evidence type="ECO:0000256" key="3">
    <source>
        <dbReference type="ARBA" id="ARBA00022764"/>
    </source>
</evidence>
<dbReference type="Proteomes" id="UP000231553">
    <property type="component" value="Unassembled WGS sequence"/>
</dbReference>
<evidence type="ECO:0000313" key="5">
    <source>
        <dbReference type="EMBL" id="PJE38076.1"/>
    </source>
</evidence>
<proteinExistence type="predicted"/>
<comment type="subcellular location">
    <subcellularLocation>
        <location evidence="1">Periplasm</location>
    </subcellularLocation>
</comment>
<accession>A0A2M8J5L7</accession>
<dbReference type="Gene3D" id="3.40.190.170">
    <property type="entry name" value="Bacterial extracellular solute-binding protein, family 7"/>
    <property type="match status" value="1"/>
</dbReference>
<feature type="chain" id="PRO_5014624194" evidence="4">
    <location>
        <begin position="28"/>
        <end position="382"/>
    </location>
</feature>
<dbReference type="GO" id="GO:0055085">
    <property type="term" value="P:transmembrane transport"/>
    <property type="evidence" value="ECO:0007669"/>
    <property type="project" value="InterPro"/>
</dbReference>
<dbReference type="InterPro" id="IPR018389">
    <property type="entry name" value="DctP_fam"/>
</dbReference>
<evidence type="ECO:0000256" key="4">
    <source>
        <dbReference type="SAM" id="SignalP"/>
    </source>
</evidence>
<keyword evidence="2 4" id="KW-0732">Signal</keyword>
<dbReference type="AlphaFoldDB" id="A0A2M8J5L7"/>
<keyword evidence="3" id="KW-0574">Periplasm</keyword>
<dbReference type="Pfam" id="PF03480">
    <property type="entry name" value="DctP"/>
    <property type="match status" value="1"/>
</dbReference>
<dbReference type="NCBIfam" id="NF037995">
    <property type="entry name" value="TRAP_S1"/>
    <property type="match status" value="1"/>
</dbReference>
<organism evidence="5 6">
    <name type="scientific">Pseudooceanicola lipolyticus</name>
    <dbReference type="NCBI Taxonomy" id="2029104"/>
    <lineage>
        <taxon>Bacteria</taxon>
        <taxon>Pseudomonadati</taxon>
        <taxon>Pseudomonadota</taxon>
        <taxon>Alphaproteobacteria</taxon>
        <taxon>Rhodobacterales</taxon>
        <taxon>Paracoccaceae</taxon>
        <taxon>Pseudooceanicola</taxon>
    </lineage>
</organism>
<dbReference type="PANTHER" id="PTHR33376">
    <property type="match status" value="1"/>
</dbReference>